<dbReference type="AlphaFoldDB" id="A0A0P7C3W8"/>
<feature type="non-terminal residue" evidence="1">
    <location>
        <position position="1"/>
    </location>
</feature>
<dbReference type="RefSeq" id="WP_157687500.1">
    <property type="nucleotide sequence ID" value="NZ_JXSZ01000029.1"/>
</dbReference>
<keyword evidence="2" id="KW-1185">Reference proteome</keyword>
<evidence type="ECO:0008006" key="3">
    <source>
        <dbReference type="Google" id="ProtNLM"/>
    </source>
</evidence>
<proteinExistence type="predicted"/>
<feature type="non-terminal residue" evidence="1">
    <location>
        <position position="134"/>
    </location>
</feature>
<dbReference type="EMBL" id="LGTQ01000029">
    <property type="protein sequence ID" value="KPM46547.1"/>
    <property type="molecule type" value="Genomic_DNA"/>
</dbReference>
<sequence>LEIERDTACGDLPYITHAKTLSSITDLGDNTFSVLYEIEVKNLGGAVSSYTLEDAGSFEDDITIIDGGYSSPEIGAYAFTGNPFPLTITSGNTIAAGATETYQLQVKVAIDLTDGQVGDDVYTACGETSTTTEY</sequence>
<evidence type="ECO:0000313" key="1">
    <source>
        <dbReference type="EMBL" id="KPM46547.1"/>
    </source>
</evidence>
<accession>A0A0P7C3W8</accession>
<gene>
    <name evidence="1" type="ORF">AFM12_19395</name>
</gene>
<evidence type="ECO:0000313" key="2">
    <source>
        <dbReference type="Proteomes" id="UP000050454"/>
    </source>
</evidence>
<protein>
    <recommendedName>
        <fullName evidence="3">DUF11 domain-containing protein</fullName>
    </recommendedName>
</protein>
<dbReference type="Proteomes" id="UP000050454">
    <property type="component" value="Unassembled WGS sequence"/>
</dbReference>
<reference evidence="1 2" key="1">
    <citation type="submission" date="2015-07" db="EMBL/GenBank/DDBJ databases">
        <title>The draft genome sequence of Leadbetterella sp. JN14-9.</title>
        <authorList>
            <person name="Liu Y."/>
            <person name="Du J."/>
            <person name="Shao Z."/>
        </authorList>
    </citation>
    <scope>NUCLEOTIDE SEQUENCE [LARGE SCALE GENOMIC DNA]</scope>
    <source>
        <strain evidence="1 2">JN14-9</strain>
    </source>
</reference>
<name>A0A0P7C3W8_9BACT</name>
<comment type="caution">
    <text evidence="1">The sequence shown here is derived from an EMBL/GenBank/DDBJ whole genome shotgun (WGS) entry which is preliminary data.</text>
</comment>
<organism evidence="1 2">
    <name type="scientific">Jiulongibacter sediminis</name>
    <dbReference type="NCBI Taxonomy" id="1605367"/>
    <lineage>
        <taxon>Bacteria</taxon>
        <taxon>Pseudomonadati</taxon>
        <taxon>Bacteroidota</taxon>
        <taxon>Cytophagia</taxon>
        <taxon>Cytophagales</taxon>
        <taxon>Leadbetterellaceae</taxon>
        <taxon>Jiulongibacter</taxon>
    </lineage>
</organism>